<evidence type="ECO:0000313" key="3">
    <source>
        <dbReference type="Proteomes" id="UP001168821"/>
    </source>
</evidence>
<dbReference type="InterPro" id="IPR036179">
    <property type="entry name" value="Ig-like_dom_sf"/>
</dbReference>
<dbReference type="SUPFAM" id="SSF48726">
    <property type="entry name" value="Immunoglobulin"/>
    <property type="match status" value="1"/>
</dbReference>
<name>A0AA38M5M1_9CUCU</name>
<dbReference type="InterPro" id="IPR007110">
    <property type="entry name" value="Ig-like_dom"/>
</dbReference>
<organism evidence="2 3">
    <name type="scientific">Zophobas morio</name>
    <dbReference type="NCBI Taxonomy" id="2755281"/>
    <lineage>
        <taxon>Eukaryota</taxon>
        <taxon>Metazoa</taxon>
        <taxon>Ecdysozoa</taxon>
        <taxon>Arthropoda</taxon>
        <taxon>Hexapoda</taxon>
        <taxon>Insecta</taxon>
        <taxon>Pterygota</taxon>
        <taxon>Neoptera</taxon>
        <taxon>Endopterygota</taxon>
        <taxon>Coleoptera</taxon>
        <taxon>Polyphaga</taxon>
        <taxon>Cucujiformia</taxon>
        <taxon>Tenebrionidae</taxon>
        <taxon>Zophobas</taxon>
    </lineage>
</organism>
<comment type="caution">
    <text evidence="2">The sequence shown here is derived from an EMBL/GenBank/DDBJ whole genome shotgun (WGS) entry which is preliminary data.</text>
</comment>
<protein>
    <recommendedName>
        <fullName evidence="1">Ig-like domain-containing protein</fullName>
    </recommendedName>
</protein>
<accession>A0AA38M5M1</accession>
<reference evidence="2" key="1">
    <citation type="journal article" date="2023" name="G3 (Bethesda)">
        <title>Whole genome assemblies of Zophobas morio and Tenebrio molitor.</title>
        <authorList>
            <person name="Kaur S."/>
            <person name="Stinson S.A."/>
            <person name="diCenzo G.C."/>
        </authorList>
    </citation>
    <scope>NUCLEOTIDE SEQUENCE</scope>
    <source>
        <strain evidence="2">QUZm001</strain>
    </source>
</reference>
<sequence>MIDSVTKMMQLCNNNVQKLEKVLKLNRKNLRIVNGVLRNSDCVGEKRRLENYLARIKGLNLHIESKIENEKIGYGNSKKRRNSKVRWIEVKSAFVGRVRTGAVVNLDENLVDIRRFFHDASPLIFSRITNILKKMTAIKLNFEMSCEYIIPSTGEVSLKYFNTPNTMILLSTDIQKSIDDLAGIIQTKMEEFAESKSGWSLRKICQLMVAFNKYTPINGRIYIPLPTELKKKGGIINIMNTDRLCFVWSVLASLYPCKDSNYERTDAYPQNYHDILNLRGVQMPVQLSSIPKFEAQNSNISINVFTVNDKTHEIEGPIYHTKNVKSAFVGRVRTGAVVNLDENLVDIRRFFHDASPLIFSRITNILKKMTAIKLTFEMSCEYIIPSTGEVSLKYFNTPNTMILLSTDIQKSIDDLAGIIQTKMEEFAESKSGWSLRKICQLMVAFNKYTPINGRIYIPLPTELKKKGGIINIMNTDRLCFVWSVLASLYPCKDSNYERTDAYPQNYHDILNLRGVQMPVQLSSIPKFEAQNSNISINVFTVNDKTHEIEGPIYHTKNQPLIPPNNVTPSHVNAKATYAAMIAKNGQQTIIVKPKDKTQSVHKTKSDIMSKIDPADSSVLIGKVKNLEEGGVLLGCDDVKRFKQLPKSHKVSSDYDISDIKTLRPKIQILGISNCVDEGLFECIDGVKIKRLEVPKVTQFGAPIVLNCDYTLEASVDEGLVVKWFFNDVNTLIYQWIPNEKPRELGILKGRLDLEYTTSNGTQSALHIIQPGPDLSGDYTCVVSTFTSEDRKTKRMLVFGKSDCLLIRQRRIRSVKRATGDEGQIRFVPMQTLWN</sequence>
<feature type="domain" description="Ig-like" evidence="1">
    <location>
        <begin position="664"/>
        <end position="797"/>
    </location>
</feature>
<dbReference type="InterPro" id="IPR013783">
    <property type="entry name" value="Ig-like_fold"/>
</dbReference>
<dbReference type="AlphaFoldDB" id="A0AA38M5M1"/>
<dbReference type="PANTHER" id="PTHR31511:SF12">
    <property type="entry name" value="RHO TERMINATION FACTOR N-TERMINAL DOMAIN-CONTAINING PROTEIN"/>
    <property type="match status" value="1"/>
</dbReference>
<proteinExistence type="predicted"/>
<dbReference type="Gene3D" id="2.60.40.10">
    <property type="entry name" value="Immunoglobulins"/>
    <property type="match status" value="1"/>
</dbReference>
<dbReference type="PROSITE" id="PS50835">
    <property type="entry name" value="IG_LIKE"/>
    <property type="match status" value="1"/>
</dbReference>
<dbReference type="Proteomes" id="UP001168821">
    <property type="component" value="Unassembled WGS sequence"/>
</dbReference>
<dbReference type="EMBL" id="JALNTZ010000008">
    <property type="protein sequence ID" value="KAJ3644018.1"/>
    <property type="molecule type" value="Genomic_DNA"/>
</dbReference>
<dbReference type="PANTHER" id="PTHR31511">
    <property type="entry name" value="PROTEIN CBG23764"/>
    <property type="match status" value="1"/>
</dbReference>
<evidence type="ECO:0000259" key="1">
    <source>
        <dbReference type="PROSITE" id="PS50835"/>
    </source>
</evidence>
<gene>
    <name evidence="2" type="ORF">Zmor_026695</name>
</gene>
<evidence type="ECO:0000313" key="2">
    <source>
        <dbReference type="EMBL" id="KAJ3644018.1"/>
    </source>
</evidence>
<keyword evidence="3" id="KW-1185">Reference proteome</keyword>